<dbReference type="FunFam" id="3.20.20.100:FF:000002">
    <property type="entry name" value="2,5-diketo-D-gluconic acid reductase A"/>
    <property type="match status" value="1"/>
</dbReference>
<dbReference type="InterPro" id="IPR036812">
    <property type="entry name" value="NAD(P)_OxRdtase_dom_sf"/>
</dbReference>
<dbReference type="GO" id="GO:0016616">
    <property type="term" value="F:oxidoreductase activity, acting on the CH-OH group of donors, NAD or NADP as acceptor"/>
    <property type="evidence" value="ECO:0007669"/>
    <property type="project" value="UniProtKB-ARBA"/>
</dbReference>
<dbReference type="Pfam" id="PF00248">
    <property type="entry name" value="Aldo_ket_red"/>
    <property type="match status" value="1"/>
</dbReference>
<evidence type="ECO:0000256" key="5">
    <source>
        <dbReference type="PIRSR" id="PIRSR000097-3"/>
    </source>
</evidence>
<dbReference type="EMBL" id="PFET01000009">
    <property type="protein sequence ID" value="PJE75771.1"/>
    <property type="molecule type" value="Genomic_DNA"/>
</dbReference>
<comment type="caution">
    <text evidence="7">The sequence shown here is derived from an EMBL/GenBank/DDBJ whole genome shotgun (WGS) entry which is preliminary data.</text>
</comment>
<evidence type="ECO:0000256" key="3">
    <source>
        <dbReference type="PIRSR" id="PIRSR000097-1"/>
    </source>
</evidence>
<dbReference type="PRINTS" id="PR00069">
    <property type="entry name" value="ALDKETRDTASE"/>
</dbReference>
<feature type="domain" description="NADP-dependent oxidoreductase" evidence="6">
    <location>
        <begin position="7"/>
        <end position="279"/>
    </location>
</feature>
<dbReference type="InterPro" id="IPR020471">
    <property type="entry name" value="AKR"/>
</dbReference>
<evidence type="ECO:0000313" key="8">
    <source>
        <dbReference type="Proteomes" id="UP000231152"/>
    </source>
</evidence>
<proteinExistence type="inferred from homology"/>
<dbReference type="Proteomes" id="UP000231152">
    <property type="component" value="Unassembled WGS sequence"/>
</dbReference>
<evidence type="ECO:0000313" key="7">
    <source>
        <dbReference type="EMBL" id="PJE75771.1"/>
    </source>
</evidence>
<keyword evidence="2" id="KW-0560">Oxidoreductase</keyword>
<organism evidence="7 8">
    <name type="scientific">Candidatus Uhrbacteria bacterium CG10_big_fil_rev_8_21_14_0_10_48_11</name>
    <dbReference type="NCBI Taxonomy" id="1975037"/>
    <lineage>
        <taxon>Bacteria</taxon>
        <taxon>Candidatus Uhriibacteriota</taxon>
    </lineage>
</organism>
<dbReference type="PANTHER" id="PTHR11732">
    <property type="entry name" value="ALDO/KETO REDUCTASE"/>
    <property type="match status" value="1"/>
</dbReference>
<dbReference type="InterPro" id="IPR018170">
    <property type="entry name" value="Aldo/ket_reductase_CS"/>
</dbReference>
<feature type="site" description="Lowers pKa of active site Tyr" evidence="5">
    <location>
        <position position="70"/>
    </location>
</feature>
<dbReference type="Gene3D" id="3.20.20.100">
    <property type="entry name" value="NADP-dependent oxidoreductase domain"/>
    <property type="match status" value="1"/>
</dbReference>
<feature type="active site" description="Proton donor" evidence="3">
    <location>
        <position position="41"/>
    </location>
</feature>
<dbReference type="PROSITE" id="PS00063">
    <property type="entry name" value="ALDOKETO_REDUCTASE_3"/>
    <property type="match status" value="1"/>
</dbReference>
<accession>A0A2M8LE96</accession>
<evidence type="ECO:0000259" key="6">
    <source>
        <dbReference type="Pfam" id="PF00248"/>
    </source>
</evidence>
<dbReference type="SUPFAM" id="SSF51430">
    <property type="entry name" value="NAD(P)-linked oxidoreductase"/>
    <property type="match status" value="1"/>
</dbReference>
<dbReference type="AlphaFoldDB" id="A0A2M8LE96"/>
<evidence type="ECO:0000256" key="1">
    <source>
        <dbReference type="ARBA" id="ARBA00007905"/>
    </source>
</evidence>
<evidence type="ECO:0000256" key="4">
    <source>
        <dbReference type="PIRSR" id="PIRSR000097-2"/>
    </source>
</evidence>
<reference evidence="7 8" key="1">
    <citation type="submission" date="2017-09" db="EMBL/GenBank/DDBJ databases">
        <title>Depth-based differentiation of microbial function through sediment-hosted aquifers and enrichment of novel symbionts in the deep terrestrial subsurface.</title>
        <authorList>
            <person name="Probst A.J."/>
            <person name="Ladd B."/>
            <person name="Jarett J.K."/>
            <person name="Geller-Mcgrath D.E."/>
            <person name="Sieber C.M."/>
            <person name="Emerson J.B."/>
            <person name="Anantharaman K."/>
            <person name="Thomas B.C."/>
            <person name="Malmstrom R."/>
            <person name="Stieglmeier M."/>
            <person name="Klingl A."/>
            <person name="Woyke T."/>
            <person name="Ryan C.M."/>
            <person name="Banfield J.F."/>
        </authorList>
    </citation>
    <scope>NUCLEOTIDE SEQUENCE [LARGE SCALE GENOMIC DNA]</scope>
    <source>
        <strain evidence="7">CG10_big_fil_rev_8_21_14_0_10_48_11</strain>
    </source>
</reference>
<evidence type="ECO:0000256" key="2">
    <source>
        <dbReference type="ARBA" id="ARBA00023002"/>
    </source>
</evidence>
<feature type="binding site" evidence="4">
    <location>
        <position position="103"/>
    </location>
    <ligand>
        <name>substrate</name>
    </ligand>
</feature>
<gene>
    <name evidence="7" type="ORF">COV04_02405</name>
</gene>
<protein>
    <submittedName>
        <fullName evidence="7">Aldehyde oxidoreductase</fullName>
    </submittedName>
</protein>
<dbReference type="PIRSF" id="PIRSF000097">
    <property type="entry name" value="AKR"/>
    <property type="match status" value="1"/>
</dbReference>
<dbReference type="InterPro" id="IPR023210">
    <property type="entry name" value="NADP_OxRdtase_dom"/>
</dbReference>
<name>A0A2M8LE96_9BACT</name>
<sequence>MHTPTTIGLGTWKSELGKVREAVRFAIEECSYRHIDCAAIYQNEAEIGEAFLTVFNGDKVKREDVFVTSKLWNDNHKPSRVEVACKQTLKDLQLDYLDLYLMHWGMSFPQDFSSGTATSAIFGQASVRDTWEAMKELVKNCLVKNIGVANFTGPMLFDLLTYAKVRPLMNQIELHPYLQQTDLVAFCLTEQIGVTAYSPLGSPGNMTAKGLPSLLDDETIVSIAKELSKTPAQVLLRWAVERDTVPIPKSVNPKRIVENITIDAFRLAEEHKKKISSLDRNLRFVNPIGWWKLPYFG</sequence>
<comment type="similarity">
    <text evidence="1">Belongs to the aldo/keto reductase family.</text>
</comment>